<feature type="transmembrane region" description="Helical" evidence="9">
    <location>
        <begin position="274"/>
        <end position="294"/>
    </location>
</feature>
<organism evidence="11 12">
    <name type="scientific">Patiria miniata</name>
    <name type="common">Bat star</name>
    <name type="synonym">Asterina miniata</name>
    <dbReference type="NCBI Taxonomy" id="46514"/>
    <lineage>
        <taxon>Eukaryota</taxon>
        <taxon>Metazoa</taxon>
        <taxon>Echinodermata</taxon>
        <taxon>Eleutherozoa</taxon>
        <taxon>Asterozoa</taxon>
        <taxon>Asteroidea</taxon>
        <taxon>Valvatacea</taxon>
        <taxon>Valvatida</taxon>
        <taxon>Asterinidae</taxon>
        <taxon>Patiria</taxon>
    </lineage>
</organism>
<feature type="transmembrane region" description="Helical" evidence="9">
    <location>
        <begin position="301"/>
        <end position="328"/>
    </location>
</feature>
<feature type="transmembrane region" description="Helical" evidence="9">
    <location>
        <begin position="729"/>
        <end position="749"/>
    </location>
</feature>
<comment type="similarity">
    <text evidence="2">Belongs to the patched family.</text>
</comment>
<dbReference type="PANTHER" id="PTHR10796:SF92">
    <property type="entry name" value="PATCHED-RELATED, ISOFORM A"/>
    <property type="match status" value="1"/>
</dbReference>
<feature type="transmembrane region" description="Helical" evidence="9">
    <location>
        <begin position="830"/>
        <end position="852"/>
    </location>
</feature>
<proteinExistence type="inferred from homology"/>
<evidence type="ECO:0000256" key="5">
    <source>
        <dbReference type="ARBA" id="ARBA00022989"/>
    </source>
</evidence>
<dbReference type="PANTHER" id="PTHR10796">
    <property type="entry name" value="PATCHED-RELATED"/>
    <property type="match status" value="1"/>
</dbReference>
<evidence type="ECO:0000256" key="6">
    <source>
        <dbReference type="ARBA" id="ARBA00023136"/>
    </source>
</evidence>
<keyword evidence="6 9" id="KW-0472">Membrane</keyword>
<dbReference type="AlphaFoldDB" id="A0A914AF10"/>
<dbReference type="Gene3D" id="1.20.1640.10">
    <property type="entry name" value="Multidrug efflux transporter AcrB transmembrane domain"/>
    <property type="match status" value="2"/>
</dbReference>
<reference evidence="11" key="1">
    <citation type="submission" date="2022-11" db="UniProtKB">
        <authorList>
            <consortium name="EnsemblMetazoa"/>
        </authorList>
    </citation>
    <scope>IDENTIFICATION</scope>
</reference>
<dbReference type="PROSITE" id="PS50156">
    <property type="entry name" value="SSD"/>
    <property type="match status" value="1"/>
</dbReference>
<feature type="transmembrane region" description="Helical" evidence="9">
    <location>
        <begin position="334"/>
        <end position="353"/>
    </location>
</feature>
<keyword evidence="3" id="KW-1003">Cell membrane</keyword>
<keyword evidence="4 9" id="KW-0812">Transmembrane</keyword>
<feature type="transmembrane region" description="Helical" evidence="9">
    <location>
        <begin position="755"/>
        <end position="780"/>
    </location>
</feature>
<dbReference type="RefSeq" id="XP_038062303.1">
    <property type="nucleotide sequence ID" value="XM_038206375.1"/>
</dbReference>
<keyword evidence="7" id="KW-0325">Glycoprotein</keyword>
<dbReference type="OrthoDB" id="6510177at2759"/>
<feature type="transmembrane region" description="Helical" evidence="9">
    <location>
        <begin position="704"/>
        <end position="722"/>
    </location>
</feature>
<evidence type="ECO:0000256" key="8">
    <source>
        <dbReference type="SAM" id="MobiDB-lite"/>
    </source>
</evidence>
<evidence type="ECO:0000259" key="10">
    <source>
        <dbReference type="PROSITE" id="PS50156"/>
    </source>
</evidence>
<dbReference type="InterPro" id="IPR000731">
    <property type="entry name" value="SSD"/>
</dbReference>
<dbReference type="Pfam" id="PF02460">
    <property type="entry name" value="Patched"/>
    <property type="match status" value="1"/>
</dbReference>
<evidence type="ECO:0000256" key="7">
    <source>
        <dbReference type="ARBA" id="ARBA00023180"/>
    </source>
</evidence>
<dbReference type="GO" id="GO:0005886">
    <property type="term" value="C:plasma membrane"/>
    <property type="evidence" value="ECO:0007669"/>
    <property type="project" value="UniProtKB-SubCell"/>
</dbReference>
<evidence type="ECO:0000256" key="4">
    <source>
        <dbReference type="ARBA" id="ARBA00022692"/>
    </source>
</evidence>
<evidence type="ECO:0000313" key="12">
    <source>
        <dbReference type="Proteomes" id="UP000887568"/>
    </source>
</evidence>
<feature type="domain" description="SSD" evidence="10">
    <location>
        <begin position="270"/>
        <end position="427"/>
    </location>
</feature>
<dbReference type="EnsemblMetazoa" id="XM_038206375.1">
    <property type="protein sequence ID" value="XP_038062303.1"/>
    <property type="gene ID" value="LOC119732742"/>
</dbReference>
<feature type="region of interest" description="Disordered" evidence="8">
    <location>
        <begin position="890"/>
        <end position="915"/>
    </location>
</feature>
<dbReference type="InterPro" id="IPR051697">
    <property type="entry name" value="Patched_domain-protein"/>
</dbReference>
<protein>
    <recommendedName>
        <fullName evidence="10">SSD domain-containing protein</fullName>
    </recommendedName>
</protein>
<dbReference type="Proteomes" id="UP000887568">
    <property type="component" value="Unplaced"/>
</dbReference>
<sequence length="915" mass="101351">MAFGCSAFDCIEKFIKSLFLNYGGLIARHPIPFLLVPPLLAGALGAGMMFLTEEQSVENLYTPENGQAKTDRNTVETLFAKHGDNDTLVSRLTRLGRAGSVIIRPKDGQNILTQAAIYDILDLHEQIMNIGITHDNQEYGFINLCVKWDGVCNENPILAAYDYNSSKVPSTTLTFPFYTSPTVNTVTYFLGGGLGGVTFVSGSQDDVLSAESIQLSYFLRYEDSVENQRSALWEQKFLEVAEAFTSSVITVTREVSTTLESELDKASSSVIKDFTITFTIVITFSICSCVMLDWVRSKPWLAACGVLSAGLAVLSSFGLMSCIGVPYINVVGSAPFLILGIGVDDMFIMLAAWRQTDVTWSVEGRMRDAFSEAAMSITITSITDALAFGIGAITSFRSVRIFCMYTGVAVIFDYAYQITFFGACMVLIGRREADNRHCMSCLKVRPKSESTPTAYNIFCAGGSSQQSTDRKSVDTNDHALMLFFKNYYGPLITRCWVVILTILLFLGYLGTAIYGCTQVREGLTLRNLATDNSYAADFLDNESQYFTTYGPQVSLVFTEPRDVWNPVVQDLMEETLAKMEDSEYTYNKDQNLTTSWLRDYLEFLKTIGLSNPTQTEFINILRQNFLKIPAYQKHSLDIVFGDDDTIVAASRFIVTTKDLVSTDKERFMMTDMREIAENSELPAIAYHPAFIFFDQYIAILPNTLQNMGIAVGAMFIVALLMIPNPICSVMVTLSVASIVTGVVGFMTLWQVNLDSIAMTSLILCIGFSVDFSAHISYAYIAANTGCRRDSVIYALYSLGMPIVQGSLSTLLGVVVLAFTDSYIFRTFFKTMFLVISLGALHGLLFLPVFLLLTVPVKSRIVEDSVPCNISGVYSGTPSQKLGVLHYSQHPRSRGLEPTNRFAETAGPQRERTAFW</sequence>
<name>A0A914AF10_PATMI</name>
<feature type="transmembrane region" description="Helical" evidence="9">
    <location>
        <begin position="405"/>
        <end position="429"/>
    </location>
</feature>
<evidence type="ECO:0000256" key="9">
    <source>
        <dbReference type="SAM" id="Phobius"/>
    </source>
</evidence>
<dbReference type="FunFam" id="1.20.1640.10:FF:000013">
    <property type="entry name" value="PaTched Related family"/>
    <property type="match status" value="1"/>
</dbReference>
<dbReference type="OMA" id="PTHASNR"/>
<feature type="transmembrane region" description="Helical" evidence="9">
    <location>
        <begin position="373"/>
        <end position="393"/>
    </location>
</feature>
<evidence type="ECO:0000313" key="11">
    <source>
        <dbReference type="EnsemblMetazoa" id="XP_038062303.1"/>
    </source>
</evidence>
<evidence type="ECO:0000256" key="1">
    <source>
        <dbReference type="ARBA" id="ARBA00004651"/>
    </source>
</evidence>
<keyword evidence="12" id="KW-1185">Reference proteome</keyword>
<dbReference type="SUPFAM" id="SSF82866">
    <property type="entry name" value="Multidrug efflux transporter AcrB transmembrane domain"/>
    <property type="match status" value="2"/>
</dbReference>
<comment type="subcellular location">
    <subcellularLocation>
        <location evidence="1">Cell membrane</location>
        <topology evidence="1">Multi-pass membrane protein</topology>
    </subcellularLocation>
</comment>
<keyword evidence="5 9" id="KW-1133">Transmembrane helix</keyword>
<evidence type="ECO:0000256" key="2">
    <source>
        <dbReference type="ARBA" id="ARBA00005585"/>
    </source>
</evidence>
<evidence type="ECO:0000256" key="3">
    <source>
        <dbReference type="ARBA" id="ARBA00022475"/>
    </source>
</evidence>
<accession>A0A914AF10</accession>
<dbReference type="GeneID" id="119732742"/>
<dbReference type="InterPro" id="IPR003392">
    <property type="entry name" value="PTHD_SSD"/>
</dbReference>
<feature type="transmembrane region" description="Helical" evidence="9">
    <location>
        <begin position="792"/>
        <end position="818"/>
    </location>
</feature>
<feature type="transmembrane region" description="Helical" evidence="9">
    <location>
        <begin position="491"/>
        <end position="514"/>
    </location>
</feature>